<evidence type="ECO:0000313" key="2">
    <source>
        <dbReference type="EMBL" id="GGI86494.1"/>
    </source>
</evidence>
<dbReference type="InterPro" id="IPR050266">
    <property type="entry name" value="AB_hydrolase_sf"/>
</dbReference>
<evidence type="ECO:0000259" key="1">
    <source>
        <dbReference type="Pfam" id="PF00561"/>
    </source>
</evidence>
<proteinExistence type="predicted"/>
<dbReference type="InterPro" id="IPR029058">
    <property type="entry name" value="AB_hydrolase_fold"/>
</dbReference>
<dbReference type="PRINTS" id="PR00111">
    <property type="entry name" value="ABHYDROLASE"/>
</dbReference>
<dbReference type="Proteomes" id="UP000613743">
    <property type="component" value="Unassembled WGS sequence"/>
</dbReference>
<reference evidence="2" key="2">
    <citation type="submission" date="2020-09" db="EMBL/GenBank/DDBJ databases">
        <authorList>
            <person name="Sun Q."/>
            <person name="Ohkuma M."/>
        </authorList>
    </citation>
    <scope>NUCLEOTIDE SEQUENCE</scope>
    <source>
        <strain evidence="2">JCM 30804</strain>
    </source>
</reference>
<dbReference type="Pfam" id="PF00561">
    <property type="entry name" value="Abhydrolase_1"/>
    <property type="match status" value="1"/>
</dbReference>
<dbReference type="InterPro" id="IPR000073">
    <property type="entry name" value="AB_hydrolase_1"/>
</dbReference>
<name>A0A917JVF5_9GAMM</name>
<feature type="domain" description="AB hydrolase-1" evidence="1">
    <location>
        <begin position="32"/>
        <end position="281"/>
    </location>
</feature>
<reference evidence="2" key="1">
    <citation type="journal article" date="2014" name="Int. J. Syst. Evol. Microbiol.">
        <title>Complete genome sequence of Corynebacterium casei LMG S-19264T (=DSM 44701T), isolated from a smear-ripened cheese.</title>
        <authorList>
            <consortium name="US DOE Joint Genome Institute (JGI-PGF)"/>
            <person name="Walter F."/>
            <person name="Albersmeier A."/>
            <person name="Kalinowski J."/>
            <person name="Ruckert C."/>
        </authorList>
    </citation>
    <scope>NUCLEOTIDE SEQUENCE</scope>
    <source>
        <strain evidence="2">JCM 30804</strain>
    </source>
</reference>
<keyword evidence="3" id="KW-1185">Reference proteome</keyword>
<dbReference type="Gene3D" id="3.40.50.1820">
    <property type="entry name" value="alpha/beta hydrolase"/>
    <property type="match status" value="1"/>
</dbReference>
<dbReference type="GO" id="GO:0016020">
    <property type="term" value="C:membrane"/>
    <property type="evidence" value="ECO:0007669"/>
    <property type="project" value="TreeGrafter"/>
</dbReference>
<dbReference type="SUPFAM" id="SSF53474">
    <property type="entry name" value="alpha/beta-Hydrolases"/>
    <property type="match status" value="1"/>
</dbReference>
<dbReference type="EMBL" id="BMPZ01000007">
    <property type="protein sequence ID" value="GGI86494.1"/>
    <property type="molecule type" value="Genomic_DNA"/>
</dbReference>
<keyword evidence="2" id="KW-0378">Hydrolase</keyword>
<protein>
    <submittedName>
        <fullName evidence="2">Alpha/beta hydrolase</fullName>
    </submittedName>
</protein>
<organism evidence="2 3">
    <name type="scientific">Shewanella gelidii</name>
    <dbReference type="NCBI Taxonomy" id="1642821"/>
    <lineage>
        <taxon>Bacteria</taxon>
        <taxon>Pseudomonadati</taxon>
        <taxon>Pseudomonadota</taxon>
        <taxon>Gammaproteobacteria</taxon>
        <taxon>Alteromonadales</taxon>
        <taxon>Shewanellaceae</taxon>
        <taxon>Shewanella</taxon>
    </lineage>
</organism>
<sequence length="298" mass="33910">MILSPAMNAEELQIQLPHIQLAALRWGEPHKPVILALHGWLDNARSFEPLAYHWHDYLADYQLIAIDWPGHGLSQHRPGAYPLHWVDYLYDLEVLFEHLSNKYTIAALLGHSLGGIVASAYTATFAKRVQRLILIEAISPLYEQANQSTKRLRKSFTGHRGYLDKMNQPSAVYDNVSVAVKARHRLTKLAEPWCQIIVERNMRPNGDGVSWCSDPRLKLDSPMRLTFEQVDSLMQHIETPTLLITATDGLSYLQQDIPQALNWFQNIEQHTLAGDHHLHMENSQGVMGVMSHFLTGKS</sequence>
<gene>
    <name evidence="2" type="ORF">GCM10009332_24800</name>
</gene>
<dbReference type="PANTHER" id="PTHR43798:SF33">
    <property type="entry name" value="HYDROLASE, PUTATIVE (AFU_ORTHOLOGUE AFUA_2G14860)-RELATED"/>
    <property type="match status" value="1"/>
</dbReference>
<dbReference type="GO" id="GO:0016787">
    <property type="term" value="F:hydrolase activity"/>
    <property type="evidence" value="ECO:0007669"/>
    <property type="project" value="UniProtKB-KW"/>
</dbReference>
<comment type="caution">
    <text evidence="2">The sequence shown here is derived from an EMBL/GenBank/DDBJ whole genome shotgun (WGS) entry which is preliminary data.</text>
</comment>
<evidence type="ECO:0000313" key="3">
    <source>
        <dbReference type="Proteomes" id="UP000613743"/>
    </source>
</evidence>
<accession>A0A917JVF5</accession>
<dbReference type="PANTHER" id="PTHR43798">
    <property type="entry name" value="MONOACYLGLYCEROL LIPASE"/>
    <property type="match status" value="1"/>
</dbReference>
<dbReference type="AlphaFoldDB" id="A0A917JVF5"/>